<accession>A0A8S4R885</accession>
<gene>
    <name evidence="3" type="primary">jg13992</name>
    <name evidence="3" type="ORF">PAEG_LOCUS11256</name>
</gene>
<dbReference type="AlphaFoldDB" id="A0A8S4R885"/>
<dbReference type="OrthoDB" id="7492905at2759"/>
<evidence type="ECO:0000313" key="4">
    <source>
        <dbReference type="Proteomes" id="UP000838756"/>
    </source>
</evidence>
<keyword evidence="2" id="KW-0472">Membrane</keyword>
<evidence type="ECO:0000313" key="3">
    <source>
        <dbReference type="EMBL" id="CAH2233128.1"/>
    </source>
</evidence>
<keyword evidence="2" id="KW-1133">Transmembrane helix</keyword>
<proteinExistence type="predicted"/>
<dbReference type="EMBL" id="CAKXAJ010024941">
    <property type="protein sequence ID" value="CAH2233128.1"/>
    <property type="molecule type" value="Genomic_DNA"/>
</dbReference>
<feature type="transmembrane region" description="Helical" evidence="2">
    <location>
        <begin position="42"/>
        <end position="64"/>
    </location>
</feature>
<organism evidence="3 4">
    <name type="scientific">Pararge aegeria aegeria</name>
    <dbReference type="NCBI Taxonomy" id="348720"/>
    <lineage>
        <taxon>Eukaryota</taxon>
        <taxon>Metazoa</taxon>
        <taxon>Ecdysozoa</taxon>
        <taxon>Arthropoda</taxon>
        <taxon>Hexapoda</taxon>
        <taxon>Insecta</taxon>
        <taxon>Pterygota</taxon>
        <taxon>Neoptera</taxon>
        <taxon>Endopterygota</taxon>
        <taxon>Lepidoptera</taxon>
        <taxon>Glossata</taxon>
        <taxon>Ditrysia</taxon>
        <taxon>Papilionoidea</taxon>
        <taxon>Nymphalidae</taxon>
        <taxon>Satyrinae</taxon>
        <taxon>Satyrini</taxon>
        <taxon>Parargina</taxon>
        <taxon>Pararge</taxon>
    </lineage>
</organism>
<evidence type="ECO:0000256" key="1">
    <source>
        <dbReference type="SAM" id="MobiDB-lite"/>
    </source>
</evidence>
<evidence type="ECO:0000256" key="2">
    <source>
        <dbReference type="SAM" id="Phobius"/>
    </source>
</evidence>
<comment type="caution">
    <text evidence="3">The sequence shown here is derived from an EMBL/GenBank/DDBJ whole genome shotgun (WGS) entry which is preliminary data.</text>
</comment>
<sequence length="1224" mass="142948">MSTEGSVSTTSSGIRQFGLYRSIDARTEEFLRLSRKRQMRQGCACAAISTAITVTVVISIVLIYDYSISYESNTKKSFKQNWLSLMNKSAEAIPFEANLNKAKINLDPMYSEFIPIILKKLKKYKYFDKIIEDESTQSSFDKGEKREYLYTKNIFSESRNWMRIPTPRLYTIEYKTSPIVFFKYPTRDIDHFTIIRKIRDYQRIMNYVDKMINDKASFTSTIPMLKNAYSFYKKNAPIILKTTTPITKVIEYKSKEQTEHKKLISNSNNGQTMMPNTISKTIYSVKPLYLNIDYTLSSMNGLTNQNFNKIQEDAKNAPYITTEKQFIEETDANSYFPERTTKPMSKIASSTTLASLNMFTAKDLILETRKFINKEKPFPTVGGTKHEGYYMTPDVVNNFRVLDVHSIELAKNNMLLIKNRKKKNKTESKKDLLKKYKSQESNHHMEKNDNNKWSVLRKLEKLSFSTNMFENSTHKPNWTLIYKTKTVTEKDNADFKSEAKEEERREEIQQEQQIKSDDVTLEEEKDQASHEEIIPEENLKGLENLIRKINKSEIDNRTLKNYSEKETSIFDQRGHSQTGIHRNNSFKIVLLIYEYMIVVETNIVQKKTSLNKIRFVGKDKPIAEKLDRSHFGFDQEYYEKMPLLVNAMQEVSYVDPLGETSISRSRKRHFSRHQLKPSTTTADNRFIRRTSPRPFMFEYRSPYPMPFSKIQSTPRTWIEQYRNAQRVKNLHDVIKYLEKTLNAKFGDLIPTRAEIAYSGIYVPATEHSNRNSYLPMNDHIPQESQNYNIKSNHNSDPLYTYRPASPGDINLLVDGYRFAPSGFSSHSRQKSNAIKHVFRTTTDRKRHQNCNGMDCSSNRFSFAKETELDNLDKEDISLYNNEPKYIKLNVLSSQNPPPENTLTRSNINKIYITSPSPIFQFRRKSTVPLKRSMFTYKRPNIFVEKRKNFTITASKTGENKTIIIKRLVPLSVFTANKKTDKNTMQPGGKTENSSAEETTINNIKNEYETENPIINYSYVEDYHIGSSGVIPVESRTMTPFYPMTMPVRPLTEGTLERATTNPPEIIKFSHEDAKIPDHYLNLRKSDNSVVTETDIDKWDYTEYTEKYPEIIETETLVIKLKNTIETTTKANISQEMENPEKDENEDYIETTTFGTYVPQINGHHRSVNYKNLMTLLRENSERYRKKRVENLITTRTIQNLTYVPMYVEIKRNRSSFIDDENENY</sequence>
<feature type="region of interest" description="Disordered" evidence="1">
    <location>
        <begin position="978"/>
        <end position="997"/>
    </location>
</feature>
<dbReference type="Proteomes" id="UP000838756">
    <property type="component" value="Unassembled WGS sequence"/>
</dbReference>
<reference evidence="3" key="1">
    <citation type="submission" date="2022-03" db="EMBL/GenBank/DDBJ databases">
        <authorList>
            <person name="Lindestad O."/>
        </authorList>
    </citation>
    <scope>NUCLEOTIDE SEQUENCE</scope>
</reference>
<name>A0A8S4R885_9NEOP</name>
<feature type="compositionally biased region" description="Polar residues" evidence="1">
    <location>
        <begin position="982"/>
        <end position="997"/>
    </location>
</feature>
<protein>
    <submittedName>
        <fullName evidence="3">Jg13992 protein</fullName>
    </submittedName>
</protein>
<feature type="region of interest" description="Disordered" evidence="1">
    <location>
        <begin position="491"/>
        <end position="530"/>
    </location>
</feature>
<feature type="compositionally biased region" description="Basic and acidic residues" evidence="1">
    <location>
        <begin position="491"/>
        <end position="518"/>
    </location>
</feature>
<keyword evidence="2" id="KW-0812">Transmembrane</keyword>
<keyword evidence="4" id="KW-1185">Reference proteome</keyword>